<dbReference type="EMBL" id="FOHJ01000012">
    <property type="protein sequence ID" value="SET95135.1"/>
    <property type="molecule type" value="Genomic_DNA"/>
</dbReference>
<protein>
    <submittedName>
        <fullName evidence="1">Uncharacterized protein</fullName>
    </submittedName>
</protein>
<accession>A0A1I0IGF2</accession>
<dbReference type="Pfam" id="PF19474">
    <property type="entry name" value="DUF6011"/>
    <property type="match status" value="1"/>
</dbReference>
<dbReference type="STRING" id="237682.SAMN05421676_11234"/>
<reference evidence="2" key="1">
    <citation type="submission" date="2016-10" db="EMBL/GenBank/DDBJ databases">
        <authorList>
            <person name="Varghese N."/>
            <person name="Submissions S."/>
        </authorList>
    </citation>
    <scope>NUCLEOTIDE SEQUENCE [LARGE SCALE GENOMIC DNA]</scope>
    <source>
        <strain evidence="2">CGMCC 1.3566</strain>
    </source>
</reference>
<dbReference type="AlphaFoldDB" id="A0A1I0IGF2"/>
<dbReference type="Proteomes" id="UP000199095">
    <property type="component" value="Unassembled WGS sequence"/>
</dbReference>
<dbReference type="RefSeq" id="WP_220083839.1">
    <property type="nucleotide sequence ID" value="NZ_FOHJ01000012.1"/>
</dbReference>
<sequence>MQCARCNRNLKDKKSIERGFGPVCYKKHQEEEKEFLKKQVTLDEALKEAN</sequence>
<dbReference type="InterPro" id="IPR046053">
    <property type="entry name" value="DUF6011"/>
</dbReference>
<name>A0A1I0IGF2_9BACI</name>
<proteinExistence type="predicted"/>
<organism evidence="1 2">
    <name type="scientific">Salinibacillus kushneri</name>
    <dbReference type="NCBI Taxonomy" id="237682"/>
    <lineage>
        <taxon>Bacteria</taxon>
        <taxon>Bacillati</taxon>
        <taxon>Bacillota</taxon>
        <taxon>Bacilli</taxon>
        <taxon>Bacillales</taxon>
        <taxon>Bacillaceae</taxon>
        <taxon>Salinibacillus</taxon>
    </lineage>
</organism>
<evidence type="ECO:0000313" key="2">
    <source>
        <dbReference type="Proteomes" id="UP000199095"/>
    </source>
</evidence>
<evidence type="ECO:0000313" key="1">
    <source>
        <dbReference type="EMBL" id="SET95135.1"/>
    </source>
</evidence>
<gene>
    <name evidence="1" type="ORF">SAMN05421676_11234</name>
</gene>
<keyword evidence="2" id="KW-1185">Reference proteome</keyword>